<organism evidence="2 3">
    <name type="scientific">Streptomyces sanyensis</name>
    <dbReference type="NCBI Taxonomy" id="568869"/>
    <lineage>
        <taxon>Bacteria</taxon>
        <taxon>Bacillati</taxon>
        <taxon>Actinomycetota</taxon>
        <taxon>Actinomycetes</taxon>
        <taxon>Kitasatosporales</taxon>
        <taxon>Streptomycetaceae</taxon>
        <taxon>Streptomyces</taxon>
    </lineage>
</organism>
<dbReference type="EMBL" id="BAABJV010000002">
    <property type="protein sequence ID" value="GAA4766538.1"/>
    <property type="molecule type" value="Genomic_DNA"/>
</dbReference>
<keyword evidence="3" id="KW-1185">Reference proteome</keyword>
<feature type="compositionally biased region" description="Gly residues" evidence="1">
    <location>
        <begin position="31"/>
        <end position="48"/>
    </location>
</feature>
<protein>
    <submittedName>
        <fullName evidence="2">Uncharacterized protein</fullName>
    </submittedName>
</protein>
<evidence type="ECO:0000256" key="1">
    <source>
        <dbReference type="SAM" id="MobiDB-lite"/>
    </source>
</evidence>
<accession>A0ABP8ZUI2</accession>
<name>A0ABP8ZUI2_9ACTN</name>
<proteinExistence type="predicted"/>
<gene>
    <name evidence="2" type="ORF">GCM10023329_10950</name>
</gene>
<evidence type="ECO:0000313" key="2">
    <source>
        <dbReference type="EMBL" id="GAA4766538.1"/>
    </source>
</evidence>
<feature type="region of interest" description="Disordered" evidence="1">
    <location>
        <begin position="28"/>
        <end position="56"/>
    </location>
</feature>
<evidence type="ECO:0000313" key="3">
    <source>
        <dbReference type="Proteomes" id="UP001501147"/>
    </source>
</evidence>
<reference evidence="3" key="1">
    <citation type="journal article" date="2019" name="Int. J. Syst. Evol. Microbiol.">
        <title>The Global Catalogue of Microorganisms (GCM) 10K type strain sequencing project: providing services to taxonomists for standard genome sequencing and annotation.</title>
        <authorList>
            <consortium name="The Broad Institute Genomics Platform"/>
            <consortium name="The Broad Institute Genome Sequencing Center for Infectious Disease"/>
            <person name="Wu L."/>
            <person name="Ma J."/>
        </authorList>
    </citation>
    <scope>NUCLEOTIDE SEQUENCE [LARGE SCALE GENOMIC DNA]</scope>
    <source>
        <strain evidence="3">JCM 18324</strain>
    </source>
</reference>
<comment type="caution">
    <text evidence="2">The sequence shown here is derived from an EMBL/GenBank/DDBJ whole genome shotgun (WGS) entry which is preliminary data.</text>
</comment>
<dbReference type="Proteomes" id="UP001501147">
    <property type="component" value="Unassembled WGS sequence"/>
</dbReference>
<sequence>MRLALAPELAVTLVFMGVPFVASLRHNGVGSERGAGGGPDSEAGGGWVGVRESGSP</sequence>